<dbReference type="InterPro" id="IPR016181">
    <property type="entry name" value="Acyl_CoA_acyltransferase"/>
</dbReference>
<proteinExistence type="predicted"/>
<protein>
    <recommendedName>
        <fullName evidence="1">N-acetyltransferase domain-containing protein</fullName>
    </recommendedName>
</protein>
<dbReference type="CDD" id="cd04301">
    <property type="entry name" value="NAT_SF"/>
    <property type="match status" value="1"/>
</dbReference>
<organism evidence="2 3">
    <name type="scientific">Solemya elarraichensis gill symbiont</name>
    <dbReference type="NCBI Taxonomy" id="1918949"/>
    <lineage>
        <taxon>Bacteria</taxon>
        <taxon>Pseudomonadati</taxon>
        <taxon>Pseudomonadota</taxon>
        <taxon>Gammaproteobacteria</taxon>
        <taxon>sulfur-oxidizing symbionts</taxon>
    </lineage>
</organism>
<dbReference type="AlphaFoldDB" id="A0A1T2KTU1"/>
<dbReference type="PANTHER" id="PTHR43610:SF1">
    <property type="entry name" value="N-ACETYLTRANSFERASE DOMAIN-CONTAINING PROTEIN"/>
    <property type="match status" value="1"/>
</dbReference>
<dbReference type="PANTHER" id="PTHR43610">
    <property type="entry name" value="BLL6696 PROTEIN"/>
    <property type="match status" value="1"/>
</dbReference>
<dbReference type="Pfam" id="PF13302">
    <property type="entry name" value="Acetyltransf_3"/>
    <property type="match status" value="1"/>
</dbReference>
<gene>
    <name evidence="2" type="ORF">BOW52_10875</name>
</gene>
<evidence type="ECO:0000313" key="3">
    <source>
        <dbReference type="Proteomes" id="UP000190198"/>
    </source>
</evidence>
<dbReference type="GO" id="GO:0016747">
    <property type="term" value="F:acyltransferase activity, transferring groups other than amino-acyl groups"/>
    <property type="evidence" value="ECO:0007669"/>
    <property type="project" value="InterPro"/>
</dbReference>
<sequence>MDVPFYITRSKTRLLLPLGEHDCFAEWFDKALSDSSAGVSLAFVMRHIVDDRIVGCTRLMDYNLKDSSIEIGWTIVDVEYWRSGLSRESKLLLLGYAFEQMGLTRVQITTDVNNHPNMKLLKALGANLDGILRKERRLPDGSFRDSAYFSVLADEWPEIKAAQSA</sequence>
<accession>A0A1T2KTU1</accession>
<dbReference type="EMBL" id="MPRK01000339">
    <property type="protein sequence ID" value="OOZ36278.1"/>
    <property type="molecule type" value="Genomic_DNA"/>
</dbReference>
<reference evidence="2 3" key="1">
    <citation type="submission" date="2016-11" db="EMBL/GenBank/DDBJ databases">
        <title>Mixed transmission modes and dynamic genome evolution in an obligate animal-bacterial symbiosis.</title>
        <authorList>
            <person name="Russell S.L."/>
            <person name="Corbett-Detig R.B."/>
            <person name="Cavanaugh C.M."/>
        </authorList>
    </citation>
    <scope>NUCLEOTIDE SEQUENCE [LARGE SCALE GENOMIC DNA]</scope>
    <source>
        <strain evidence="2">Sp-SM6</strain>
    </source>
</reference>
<comment type="caution">
    <text evidence="2">The sequence shown here is derived from an EMBL/GenBank/DDBJ whole genome shotgun (WGS) entry which is preliminary data.</text>
</comment>
<name>A0A1T2KTU1_9GAMM</name>
<evidence type="ECO:0000313" key="2">
    <source>
        <dbReference type="EMBL" id="OOZ36278.1"/>
    </source>
</evidence>
<dbReference type="SUPFAM" id="SSF55729">
    <property type="entry name" value="Acyl-CoA N-acyltransferases (Nat)"/>
    <property type="match status" value="1"/>
</dbReference>
<feature type="domain" description="N-acetyltransferase" evidence="1">
    <location>
        <begin position="10"/>
        <end position="145"/>
    </location>
</feature>
<dbReference type="PROSITE" id="PS51186">
    <property type="entry name" value="GNAT"/>
    <property type="match status" value="1"/>
</dbReference>
<dbReference type="Proteomes" id="UP000190198">
    <property type="component" value="Unassembled WGS sequence"/>
</dbReference>
<keyword evidence="3" id="KW-1185">Reference proteome</keyword>
<dbReference type="Gene3D" id="3.40.630.30">
    <property type="match status" value="1"/>
</dbReference>
<evidence type="ECO:0000259" key="1">
    <source>
        <dbReference type="PROSITE" id="PS51186"/>
    </source>
</evidence>
<dbReference type="InterPro" id="IPR000182">
    <property type="entry name" value="GNAT_dom"/>
</dbReference>